<evidence type="ECO:0000313" key="2">
    <source>
        <dbReference type="Proteomes" id="UP000824120"/>
    </source>
</evidence>
<proteinExistence type="predicted"/>
<reference evidence="1 2" key="1">
    <citation type="submission" date="2020-09" db="EMBL/GenBank/DDBJ databases">
        <title>De no assembly of potato wild relative species, Solanum commersonii.</title>
        <authorList>
            <person name="Cho K."/>
        </authorList>
    </citation>
    <scope>NUCLEOTIDE SEQUENCE [LARGE SCALE GENOMIC DNA]</scope>
    <source>
        <strain evidence="1">LZ3.2</strain>
        <tissue evidence="1">Leaf</tissue>
    </source>
</reference>
<evidence type="ECO:0000313" key="1">
    <source>
        <dbReference type="EMBL" id="KAG5610766.1"/>
    </source>
</evidence>
<keyword evidence="2" id="KW-1185">Reference proteome</keyword>
<name>A0A9J5ZIN9_SOLCO</name>
<organism evidence="1 2">
    <name type="scientific">Solanum commersonii</name>
    <name type="common">Commerson's wild potato</name>
    <name type="synonym">Commerson's nightshade</name>
    <dbReference type="NCBI Taxonomy" id="4109"/>
    <lineage>
        <taxon>Eukaryota</taxon>
        <taxon>Viridiplantae</taxon>
        <taxon>Streptophyta</taxon>
        <taxon>Embryophyta</taxon>
        <taxon>Tracheophyta</taxon>
        <taxon>Spermatophyta</taxon>
        <taxon>Magnoliopsida</taxon>
        <taxon>eudicotyledons</taxon>
        <taxon>Gunneridae</taxon>
        <taxon>Pentapetalae</taxon>
        <taxon>asterids</taxon>
        <taxon>lamiids</taxon>
        <taxon>Solanales</taxon>
        <taxon>Solanaceae</taxon>
        <taxon>Solanoideae</taxon>
        <taxon>Solaneae</taxon>
        <taxon>Solanum</taxon>
    </lineage>
</organism>
<gene>
    <name evidence="1" type="ORF">H5410_022047</name>
</gene>
<sequence>MDKGKTTTIKEEDIACVSISEINKLITQDNYLSLYVQADIAKTNFASTFERKPEVVSTHVQRPPEIQDFKFGSVNNLEDLID</sequence>
<protein>
    <submittedName>
        <fullName evidence="1">Uncharacterized protein</fullName>
    </submittedName>
</protein>
<dbReference type="AlphaFoldDB" id="A0A9J5ZIN9"/>
<comment type="caution">
    <text evidence="1">The sequence shown here is derived from an EMBL/GenBank/DDBJ whole genome shotgun (WGS) entry which is preliminary data.</text>
</comment>
<dbReference type="EMBL" id="JACXVP010000004">
    <property type="protein sequence ID" value="KAG5610766.1"/>
    <property type="molecule type" value="Genomic_DNA"/>
</dbReference>
<dbReference type="Proteomes" id="UP000824120">
    <property type="component" value="Chromosome 4"/>
</dbReference>
<accession>A0A9J5ZIN9</accession>